<keyword evidence="2" id="KW-1185">Reference proteome</keyword>
<gene>
    <name evidence="1" type="ORF">H0921_09710</name>
</gene>
<name>A0A7V9ABY0_9BACT</name>
<evidence type="ECO:0000313" key="2">
    <source>
        <dbReference type="Proteomes" id="UP000542342"/>
    </source>
</evidence>
<dbReference type="RefSeq" id="WP_194537878.1">
    <property type="nucleotide sequence ID" value="NZ_JACEFB010000006.1"/>
</dbReference>
<evidence type="ECO:0000313" key="1">
    <source>
        <dbReference type="EMBL" id="MBA2226434.1"/>
    </source>
</evidence>
<organism evidence="1 2">
    <name type="scientific">Thermogemmata fonticola</name>
    <dbReference type="NCBI Taxonomy" id="2755323"/>
    <lineage>
        <taxon>Bacteria</taxon>
        <taxon>Pseudomonadati</taxon>
        <taxon>Planctomycetota</taxon>
        <taxon>Planctomycetia</taxon>
        <taxon>Gemmatales</taxon>
        <taxon>Gemmataceae</taxon>
        <taxon>Thermogemmata</taxon>
    </lineage>
</organism>
<dbReference type="AlphaFoldDB" id="A0A7V9ABY0"/>
<accession>A0A7V9ABY0</accession>
<proteinExistence type="predicted"/>
<sequence length="105" mass="11893">MDLRFRTPVLQVTLVQGPPRWVDEQGILLPPLNSYPSGGMPGAVLRTPRLPPDIPAGRQWEDPIVLQALALVQAYQPRQLEYRQQHWELILADGRILHVAARTLD</sequence>
<dbReference type="EMBL" id="JACEFB010000006">
    <property type="protein sequence ID" value="MBA2226434.1"/>
    <property type="molecule type" value="Genomic_DNA"/>
</dbReference>
<dbReference type="Proteomes" id="UP000542342">
    <property type="component" value="Unassembled WGS sequence"/>
</dbReference>
<reference evidence="1 2" key="1">
    <citation type="submission" date="2020-07" db="EMBL/GenBank/DDBJ databases">
        <title>Thermogemmata thermophila gen. nov., sp. nov., a novel moderate thermophilic planctomycete from a Kamchatka hot spring.</title>
        <authorList>
            <person name="Elcheninov A.G."/>
            <person name="Podosokorskaya O.A."/>
            <person name="Kovaleva O.L."/>
            <person name="Novikov A."/>
            <person name="Bonch-Osmolovskaya E.A."/>
            <person name="Toshchakov S.V."/>
            <person name="Kublanov I.V."/>
        </authorList>
    </citation>
    <scope>NUCLEOTIDE SEQUENCE [LARGE SCALE GENOMIC DNA]</scope>
    <source>
        <strain evidence="1 2">2918</strain>
    </source>
</reference>
<protein>
    <submittedName>
        <fullName evidence="1">Uncharacterized protein</fullName>
    </submittedName>
</protein>
<comment type="caution">
    <text evidence="1">The sequence shown here is derived from an EMBL/GenBank/DDBJ whole genome shotgun (WGS) entry which is preliminary data.</text>
</comment>